<evidence type="ECO:0000256" key="4">
    <source>
        <dbReference type="ARBA" id="ARBA00022452"/>
    </source>
</evidence>
<dbReference type="NCBIfam" id="TIGR01783">
    <property type="entry name" value="TonB-siderophor"/>
    <property type="match status" value="1"/>
</dbReference>
<evidence type="ECO:0000313" key="20">
    <source>
        <dbReference type="EMBL" id="AQV12025.1"/>
    </source>
</evidence>
<keyword evidence="11 14" id="KW-0472">Membrane</keyword>
<keyword evidence="6 14" id="KW-0812">Transmembrane</keyword>
<evidence type="ECO:0000256" key="11">
    <source>
        <dbReference type="ARBA" id="ARBA00023136"/>
    </source>
</evidence>
<keyword evidence="8" id="KW-0408">Iron</keyword>
<dbReference type="InterPro" id="IPR000531">
    <property type="entry name" value="Beta-barrel_TonB"/>
</dbReference>
<dbReference type="Gene3D" id="2.170.130.10">
    <property type="entry name" value="TonB-dependent receptor, plug domain"/>
    <property type="match status" value="1"/>
</dbReference>
<comment type="subcellular location">
    <subcellularLocation>
        <location evidence="1 14">Cell outer membrane</location>
        <topology evidence="1 14">Multi-pass membrane protein</topology>
    </subcellularLocation>
</comment>
<dbReference type="CDD" id="cd01347">
    <property type="entry name" value="ligand_gated_channel"/>
    <property type="match status" value="1"/>
</dbReference>
<keyword evidence="12 20" id="KW-0675">Receptor</keyword>
<comment type="similarity">
    <text evidence="2 14 16">Belongs to the TonB-dependent receptor family.</text>
</comment>
<dbReference type="InterPro" id="IPR037066">
    <property type="entry name" value="Plug_dom_sf"/>
</dbReference>
<feature type="domain" description="TonB-dependent receptor plug" evidence="19">
    <location>
        <begin position="73"/>
        <end position="171"/>
    </location>
</feature>
<dbReference type="PROSITE" id="PS01156">
    <property type="entry name" value="TONB_DEPENDENT_REC_2"/>
    <property type="match status" value="1"/>
</dbReference>
<dbReference type="InterPro" id="IPR010917">
    <property type="entry name" value="TonB_rcpt_CS"/>
</dbReference>
<dbReference type="Gene3D" id="2.40.170.20">
    <property type="entry name" value="TonB-dependent receptor, beta-barrel domain"/>
    <property type="match status" value="1"/>
</dbReference>
<reference evidence="20" key="1">
    <citation type="journal article" date="2017" name="Cell Chem. Biol.">
        <title>One Enzyme, Three Metabolites: Shewanella algae Controls Siderophore Production via the Cellular Substrate Pool.</title>
        <authorList>
            <person name="Ruetschlin S."/>
            <person name="Gunesch S."/>
            <person name="Boettcher T."/>
        </authorList>
    </citation>
    <scope>NUCLEOTIDE SEQUENCE</scope>
    <source>
        <strain evidence="20">B516</strain>
    </source>
</reference>
<evidence type="ECO:0000259" key="18">
    <source>
        <dbReference type="Pfam" id="PF00593"/>
    </source>
</evidence>
<dbReference type="GO" id="GO:0015891">
    <property type="term" value="P:siderophore transport"/>
    <property type="evidence" value="ECO:0007669"/>
    <property type="project" value="InterPro"/>
</dbReference>
<dbReference type="InterPro" id="IPR039426">
    <property type="entry name" value="TonB-dep_rcpt-like"/>
</dbReference>
<accession>A0A1S6Q8L1</accession>
<evidence type="ECO:0000256" key="8">
    <source>
        <dbReference type="ARBA" id="ARBA00023004"/>
    </source>
</evidence>
<dbReference type="PROSITE" id="PS52016">
    <property type="entry name" value="TONB_DEPENDENT_REC_3"/>
    <property type="match status" value="1"/>
</dbReference>
<evidence type="ECO:0000256" key="12">
    <source>
        <dbReference type="ARBA" id="ARBA00023170"/>
    </source>
</evidence>
<evidence type="ECO:0000256" key="15">
    <source>
        <dbReference type="PROSITE-ProRule" id="PRU10144"/>
    </source>
</evidence>
<dbReference type="GO" id="GO:0009279">
    <property type="term" value="C:cell outer membrane"/>
    <property type="evidence" value="ECO:0007669"/>
    <property type="project" value="UniProtKB-SubCell"/>
</dbReference>
<feature type="signal peptide" evidence="17">
    <location>
        <begin position="1"/>
        <end position="30"/>
    </location>
</feature>
<keyword evidence="4 14" id="KW-1134">Transmembrane beta strand</keyword>
<dbReference type="AlphaFoldDB" id="A0A1S6Q8L1"/>
<dbReference type="InterPro" id="IPR012910">
    <property type="entry name" value="Plug_dom"/>
</dbReference>
<evidence type="ECO:0000256" key="6">
    <source>
        <dbReference type="ARBA" id="ARBA00022692"/>
    </source>
</evidence>
<evidence type="ECO:0000256" key="10">
    <source>
        <dbReference type="ARBA" id="ARBA00023077"/>
    </source>
</evidence>
<dbReference type="FunFam" id="2.170.130.10:FF:000010">
    <property type="entry name" value="Ferripyoverdine receptor"/>
    <property type="match status" value="1"/>
</dbReference>
<proteinExistence type="inferred from homology"/>
<evidence type="ECO:0000256" key="5">
    <source>
        <dbReference type="ARBA" id="ARBA00022496"/>
    </source>
</evidence>
<dbReference type="Pfam" id="PF00593">
    <property type="entry name" value="TonB_dep_Rec_b-barrel"/>
    <property type="match status" value="1"/>
</dbReference>
<evidence type="ECO:0000256" key="16">
    <source>
        <dbReference type="RuleBase" id="RU003357"/>
    </source>
</evidence>
<name>A0A1S6Q8L1_9GAMM</name>
<dbReference type="InterPro" id="IPR010105">
    <property type="entry name" value="TonB_sidphr_rcpt"/>
</dbReference>
<dbReference type="GO" id="GO:0015344">
    <property type="term" value="F:siderophore uptake transmembrane transporter activity"/>
    <property type="evidence" value="ECO:0007669"/>
    <property type="project" value="TreeGrafter"/>
</dbReference>
<dbReference type="GO" id="GO:0038023">
    <property type="term" value="F:signaling receptor activity"/>
    <property type="evidence" value="ECO:0007669"/>
    <property type="project" value="InterPro"/>
</dbReference>
<keyword evidence="7 17" id="KW-0732">Signal</keyword>
<keyword evidence="13 14" id="KW-0998">Cell outer membrane</keyword>
<evidence type="ECO:0000256" key="2">
    <source>
        <dbReference type="ARBA" id="ARBA00009810"/>
    </source>
</evidence>
<feature type="short sequence motif" description="TonB C-terminal box" evidence="15">
    <location>
        <begin position="705"/>
        <end position="722"/>
    </location>
</feature>
<evidence type="ECO:0000256" key="7">
    <source>
        <dbReference type="ARBA" id="ARBA00022729"/>
    </source>
</evidence>
<evidence type="ECO:0000256" key="13">
    <source>
        <dbReference type="ARBA" id="ARBA00023237"/>
    </source>
</evidence>
<organism evidence="20">
    <name type="scientific">Shewanella algae</name>
    <dbReference type="NCBI Taxonomy" id="38313"/>
    <lineage>
        <taxon>Bacteria</taxon>
        <taxon>Pseudomonadati</taxon>
        <taxon>Pseudomonadota</taxon>
        <taxon>Gammaproteobacteria</taxon>
        <taxon>Alteromonadales</taxon>
        <taxon>Shewanellaceae</taxon>
        <taxon>Shewanella</taxon>
    </lineage>
</organism>
<dbReference type="PANTHER" id="PTHR32552">
    <property type="entry name" value="FERRICHROME IRON RECEPTOR-RELATED"/>
    <property type="match status" value="1"/>
</dbReference>
<gene>
    <name evidence="20" type="primary">avtA</name>
</gene>
<protein>
    <submittedName>
        <fullName evidence="20">Putative TonB-dependent siderophore receptor</fullName>
    </submittedName>
</protein>
<evidence type="ECO:0000256" key="9">
    <source>
        <dbReference type="ARBA" id="ARBA00023065"/>
    </source>
</evidence>
<evidence type="ECO:0000256" key="17">
    <source>
        <dbReference type="SAM" id="SignalP"/>
    </source>
</evidence>
<keyword evidence="3 14" id="KW-0813">Transport</keyword>
<dbReference type="PANTHER" id="PTHR32552:SF74">
    <property type="entry name" value="HYDROXAMATE SIDEROPHORE RECEPTOR FHUE"/>
    <property type="match status" value="1"/>
</dbReference>
<evidence type="ECO:0000256" key="14">
    <source>
        <dbReference type="PROSITE-ProRule" id="PRU01360"/>
    </source>
</evidence>
<dbReference type="Pfam" id="PF07715">
    <property type="entry name" value="Plug"/>
    <property type="match status" value="1"/>
</dbReference>
<evidence type="ECO:0000256" key="3">
    <source>
        <dbReference type="ARBA" id="ARBA00022448"/>
    </source>
</evidence>
<sequence>MDTNMQTLNGFRPTPIALLCSVLLSAPVFAADKSETQEKEMEVLTVVGAKSQPMSYKASDMSTATGMKLSFLETPQSVTAVTAKAIEDQQLNSVIDVMTSVAGINARPSDNDRYSISARGISVSSILYDGVATTYDTRFNYGDNLMDSALYERIEVVRGATGLMLGAGSPSAAINLVRKRPTAEFQGSVSLSSGSWDMLRGVVDLSGGLNQDASIRGRVVLAYQDRENWQHRYEQQRQTLYGILEADLGTNTLLTLGSDFQHTRPEGTMSGGLPLFDSDGNRTNYDRHVSTAPSWASAKTDALNGFVTLEHHFNPDWSLKGSYIYGDNSLEFDVLWPTGNPDPVTNEGMVPGSLAFIDGSRTQHTFDLKLSGNFNAFGRNHQLVAGANQQKQDFANPYYGALGAKPPLGDFGQPGFDYPKPQWSDQVLYGSWGETKQQAVYVASQLELTDALSMVLGGRLDNWETDQDNFGAKHDYKVDSEFTGYLGLTYALSDEYALYANYTDIFTPQSKVQADGRYLDPIKGSNYEAGIKASLFDEALDLSLAAFEIRQDNVGEQTGENLPNSTIPIYRSVDGTKTRGFEFEVNGSINDNWDLYLGYTQFDTEDPKGQKINTTNPERQLKLFTTYEFDGWLHGLQLGAGVNWQSRIYSQVSKPDKSKVEVEQSSYALVKLMARYKFNEQLSLRANLDNALDKSYYSQLGFYNQFQYGAPRNFSVTLDYRF</sequence>
<keyword evidence="10 16" id="KW-0798">TonB box</keyword>
<keyword evidence="9" id="KW-0406">Ion transport</keyword>
<dbReference type="SUPFAM" id="SSF56935">
    <property type="entry name" value="Porins"/>
    <property type="match status" value="1"/>
</dbReference>
<feature type="domain" description="TonB-dependent receptor-like beta-barrel" evidence="18">
    <location>
        <begin position="247"/>
        <end position="690"/>
    </location>
</feature>
<evidence type="ECO:0000256" key="1">
    <source>
        <dbReference type="ARBA" id="ARBA00004571"/>
    </source>
</evidence>
<evidence type="ECO:0000259" key="19">
    <source>
        <dbReference type="Pfam" id="PF07715"/>
    </source>
</evidence>
<dbReference type="EMBL" id="KY451950">
    <property type="protein sequence ID" value="AQV12025.1"/>
    <property type="molecule type" value="Genomic_DNA"/>
</dbReference>
<dbReference type="InterPro" id="IPR036942">
    <property type="entry name" value="Beta-barrel_TonB_sf"/>
</dbReference>
<keyword evidence="5" id="KW-0410">Iron transport</keyword>
<feature type="chain" id="PRO_5013091429" evidence="17">
    <location>
        <begin position="31"/>
        <end position="722"/>
    </location>
</feature>